<dbReference type="SUPFAM" id="SSF51182">
    <property type="entry name" value="RmlC-like cupins"/>
    <property type="match status" value="1"/>
</dbReference>
<dbReference type="Gene3D" id="2.60.120.10">
    <property type="entry name" value="Jelly Rolls"/>
    <property type="match status" value="1"/>
</dbReference>
<protein>
    <submittedName>
        <fullName evidence="2">Cupin domain protein</fullName>
    </submittedName>
</protein>
<feature type="domain" description="Cupin type-2" evidence="1">
    <location>
        <begin position="36"/>
        <end position="95"/>
    </location>
</feature>
<proteinExistence type="predicted"/>
<dbReference type="InterPro" id="IPR052535">
    <property type="entry name" value="Bacilysin_H2HPP_isomerase"/>
</dbReference>
<dbReference type="Proteomes" id="UP000236884">
    <property type="component" value="Chromosome"/>
</dbReference>
<dbReference type="AlphaFoldDB" id="A0A0S3PSU9"/>
<dbReference type="Pfam" id="PF07883">
    <property type="entry name" value="Cupin_2"/>
    <property type="match status" value="1"/>
</dbReference>
<dbReference type="CDD" id="cd02238">
    <property type="entry name" value="cupin_KdgF"/>
    <property type="match status" value="1"/>
</dbReference>
<organism evidence="2 3">
    <name type="scientific">Variibacter gotjawalensis</name>
    <dbReference type="NCBI Taxonomy" id="1333996"/>
    <lineage>
        <taxon>Bacteria</taxon>
        <taxon>Pseudomonadati</taxon>
        <taxon>Pseudomonadota</taxon>
        <taxon>Alphaproteobacteria</taxon>
        <taxon>Hyphomicrobiales</taxon>
        <taxon>Nitrobacteraceae</taxon>
        <taxon>Variibacter</taxon>
    </lineage>
</organism>
<accession>A0A0S3PSU9</accession>
<sequence length="124" mass="13684">MPVLKGFGSYADLPAEKINDKITRRVMAGEQGMIVWWDIKAGGHAAAHSHPHEQLVWMVTGRMDFRIGEQKMSMGPGDVAVIPGGVEHEGFFPEDTLVMDIFAPPRQDFLDGGPPPYMVPPKKD</sequence>
<dbReference type="KEGG" id="vgo:GJW-30_1_01576"/>
<evidence type="ECO:0000313" key="2">
    <source>
        <dbReference type="EMBL" id="BAT59047.1"/>
    </source>
</evidence>
<dbReference type="InterPro" id="IPR014710">
    <property type="entry name" value="RmlC-like_jellyroll"/>
</dbReference>
<dbReference type="RefSeq" id="WP_096353886.1">
    <property type="nucleotide sequence ID" value="NZ_AP014946.1"/>
</dbReference>
<dbReference type="EMBL" id="AP014946">
    <property type="protein sequence ID" value="BAT59047.1"/>
    <property type="molecule type" value="Genomic_DNA"/>
</dbReference>
<keyword evidence="3" id="KW-1185">Reference proteome</keyword>
<evidence type="ECO:0000259" key="1">
    <source>
        <dbReference type="Pfam" id="PF07883"/>
    </source>
</evidence>
<dbReference type="InterPro" id="IPR013096">
    <property type="entry name" value="Cupin_2"/>
</dbReference>
<dbReference type="PANTHER" id="PTHR40112:SF1">
    <property type="entry name" value="H2HPP ISOMERASE"/>
    <property type="match status" value="1"/>
</dbReference>
<name>A0A0S3PSU9_9BRAD</name>
<dbReference type="OrthoDB" id="9811153at2"/>
<dbReference type="PANTHER" id="PTHR40112">
    <property type="entry name" value="H2HPP ISOMERASE"/>
    <property type="match status" value="1"/>
</dbReference>
<evidence type="ECO:0000313" key="3">
    <source>
        <dbReference type="Proteomes" id="UP000236884"/>
    </source>
</evidence>
<gene>
    <name evidence="2" type="ORF">GJW-30_1_01576</name>
</gene>
<dbReference type="InterPro" id="IPR011051">
    <property type="entry name" value="RmlC_Cupin_sf"/>
</dbReference>
<reference evidence="2 3" key="1">
    <citation type="submission" date="2015-08" db="EMBL/GenBank/DDBJ databases">
        <title>Investigation of the bacterial diversity of lava forest soil.</title>
        <authorList>
            <person name="Lee J.S."/>
        </authorList>
    </citation>
    <scope>NUCLEOTIDE SEQUENCE [LARGE SCALE GENOMIC DNA]</scope>
    <source>
        <strain evidence="2 3">GJW-30</strain>
    </source>
</reference>